<dbReference type="GO" id="GO:0016787">
    <property type="term" value="F:hydrolase activity"/>
    <property type="evidence" value="ECO:0007669"/>
    <property type="project" value="UniProtKB-KW"/>
</dbReference>
<evidence type="ECO:0000313" key="2">
    <source>
        <dbReference type="EMBL" id="ECC2887181.1"/>
    </source>
</evidence>
<dbReference type="InterPro" id="IPR052159">
    <property type="entry name" value="Competence_DNA_uptake"/>
</dbReference>
<dbReference type="AlphaFoldDB" id="A0A3U6X603"/>
<dbReference type="RefSeq" id="WP_023137312.1">
    <property type="nucleotide sequence ID" value="NZ_JAQQSD010000008.1"/>
</dbReference>
<accession>A0A3U6X603</accession>
<keyword evidence="2" id="KW-0378">Hydrolase</keyword>
<evidence type="ECO:0000259" key="1">
    <source>
        <dbReference type="Pfam" id="PF00753"/>
    </source>
</evidence>
<dbReference type="SUPFAM" id="SSF56281">
    <property type="entry name" value="Metallo-hydrolase/oxidoreductase"/>
    <property type="match status" value="1"/>
</dbReference>
<dbReference type="EMBL" id="AAIBAZ010000001">
    <property type="protein sequence ID" value="ECC2887181.1"/>
    <property type="molecule type" value="Genomic_DNA"/>
</dbReference>
<sequence length="332" mass="38182">MRVLVLKAGKGDSLLLSWEKHHMLIDSGTPATLRKDRNPLLPPIKDIDFFVLTHIDYDHIGGFLHIFSHSEIKSFHPDLRFFVNTPELIRYKNDDKVGYHHGGLLSESVKKLRINIQSMNSGDYFNVDGASFFALSPDNEHLKILAEKWNEFHNGRYQHDIVDDQVSARKKSFSVTSDIMVEEFENNPCKDIINASSIALLAEYNDKRILLLGDSHPSVISKSLRKILFTRKVEVLDVDLIKISHHGSKHNTTVEFLNLISCNRFIISTDGSRPYSHPDSEVLSKIIINVRSKGFTEIYFYFNYEYPSYFDVLNESDLGIKIHRIISNEVFI</sequence>
<dbReference type="Pfam" id="PF00753">
    <property type="entry name" value="Lactamase_B"/>
    <property type="match status" value="1"/>
</dbReference>
<dbReference type="InterPro" id="IPR036866">
    <property type="entry name" value="RibonucZ/Hydroxyglut_hydro"/>
</dbReference>
<dbReference type="PANTHER" id="PTHR30619">
    <property type="entry name" value="DNA INTERNALIZATION/COMPETENCE PROTEIN COMEC/REC2"/>
    <property type="match status" value="1"/>
</dbReference>
<name>A0A3U6X603_SALET</name>
<reference evidence="2" key="1">
    <citation type="submission" date="2018-07" db="EMBL/GenBank/DDBJ databases">
        <authorList>
            <consortium name="GenomeTrakr network: Whole genome sequencing for foodborne pathogen traceback"/>
        </authorList>
    </citation>
    <scope>NUCLEOTIDE SEQUENCE</scope>
    <source>
        <strain evidence="2">WAPHL_SAL-A00449</strain>
    </source>
</reference>
<dbReference type="InterPro" id="IPR001279">
    <property type="entry name" value="Metallo-B-lactamas"/>
</dbReference>
<organism evidence="2">
    <name type="scientific">Salmonella enterica I</name>
    <dbReference type="NCBI Taxonomy" id="59201"/>
    <lineage>
        <taxon>Bacteria</taxon>
        <taxon>Pseudomonadati</taxon>
        <taxon>Pseudomonadota</taxon>
        <taxon>Gammaproteobacteria</taxon>
        <taxon>Enterobacterales</taxon>
        <taxon>Enterobacteriaceae</taxon>
        <taxon>Salmonella</taxon>
    </lineage>
</organism>
<gene>
    <name evidence="2" type="ORF">JR37_05330</name>
</gene>
<comment type="caution">
    <text evidence="2">The sequence shown here is derived from an EMBL/GenBank/DDBJ whole genome shotgun (WGS) entry which is preliminary data.</text>
</comment>
<dbReference type="PANTHER" id="PTHR30619:SF1">
    <property type="entry name" value="RECOMBINATION PROTEIN 2"/>
    <property type="match status" value="1"/>
</dbReference>
<feature type="domain" description="Metallo-beta-lactamase" evidence="1">
    <location>
        <begin position="12"/>
        <end position="82"/>
    </location>
</feature>
<protein>
    <submittedName>
        <fullName evidence="2">MBL fold metallo-hydrolase</fullName>
    </submittedName>
</protein>
<proteinExistence type="predicted"/>
<dbReference type="Gene3D" id="3.60.15.10">
    <property type="entry name" value="Ribonuclease Z/Hydroxyacylglutathione hydrolase-like"/>
    <property type="match status" value="1"/>
</dbReference>